<sequence length="278" mass="30717">MTAQLIDRRALKAETRETLAEAQVSPKAFTALYLALVLAMNLVDSFTGIGMLATFVSILITLLALVLEAGFVLYCMAVRQGERAEFLALFDGFSFAGKVIGLSIVKYFFIFLWSLLFTIPGIIAAYRYRFALYNLCENPEISIMEALDMSKRQTLGYKGQLFMLDLSYLGWALLAGVPSLIYSFAFYQQLFLQMAAPYGVAMQDAALWAAVTGLLPAWGWTLAMGLWQMAVAVFYLPNYQCVELGYFETAKSTSGIGYGTPPRQDSWGRGGPDNLGGF</sequence>
<proteinExistence type="predicted"/>
<keyword evidence="4" id="KW-1185">Reference proteome</keyword>
<feature type="transmembrane region" description="Helical" evidence="2">
    <location>
        <begin position="86"/>
        <end position="104"/>
    </location>
</feature>
<evidence type="ECO:0000313" key="3">
    <source>
        <dbReference type="EMBL" id="BCK83905.1"/>
    </source>
</evidence>
<evidence type="ECO:0000256" key="1">
    <source>
        <dbReference type="SAM" id="MobiDB-lite"/>
    </source>
</evidence>
<dbReference type="AlphaFoldDB" id="A0A810QBH2"/>
<dbReference type="Pfam" id="PF06161">
    <property type="entry name" value="DUF975"/>
    <property type="match status" value="1"/>
</dbReference>
<dbReference type="EMBL" id="AP023420">
    <property type="protein sequence ID" value="BCK83905.1"/>
    <property type="molecule type" value="Genomic_DNA"/>
</dbReference>
<feature type="transmembrane region" description="Helical" evidence="2">
    <location>
        <begin position="110"/>
        <end position="128"/>
    </location>
</feature>
<name>A0A810QBH2_9FIRM</name>
<reference evidence="3" key="1">
    <citation type="submission" date="2020-09" db="EMBL/GenBank/DDBJ databases">
        <title>New species isolated from human feces.</title>
        <authorList>
            <person name="Kitahara M."/>
            <person name="Shigeno Y."/>
            <person name="Shime M."/>
            <person name="Matsumoto Y."/>
            <person name="Nakamura S."/>
            <person name="Motooka D."/>
            <person name="Fukuoka S."/>
            <person name="Nishikawa H."/>
            <person name="Benno Y."/>
        </authorList>
    </citation>
    <scope>NUCLEOTIDE SEQUENCE</scope>
    <source>
        <strain evidence="3">MM59</strain>
    </source>
</reference>
<feature type="transmembrane region" description="Helical" evidence="2">
    <location>
        <begin position="161"/>
        <end position="185"/>
    </location>
</feature>
<feature type="compositionally biased region" description="Gly residues" evidence="1">
    <location>
        <begin position="268"/>
        <end position="278"/>
    </location>
</feature>
<keyword evidence="2" id="KW-1133">Transmembrane helix</keyword>
<feature type="transmembrane region" description="Helical" evidence="2">
    <location>
        <begin position="49"/>
        <end position="74"/>
    </location>
</feature>
<organism evidence="3 4">
    <name type="scientific">Pusillibacter faecalis</name>
    <dbReference type="NCBI Taxonomy" id="2714358"/>
    <lineage>
        <taxon>Bacteria</taxon>
        <taxon>Bacillati</taxon>
        <taxon>Bacillota</taxon>
        <taxon>Clostridia</taxon>
        <taxon>Eubacteriales</taxon>
        <taxon>Oscillospiraceae</taxon>
        <taxon>Pusillibacter</taxon>
    </lineage>
</organism>
<feature type="transmembrane region" description="Helical" evidence="2">
    <location>
        <begin position="205"/>
        <end position="227"/>
    </location>
</feature>
<dbReference type="PANTHER" id="PTHR40076:SF1">
    <property type="entry name" value="MEMBRANE PROTEIN"/>
    <property type="match status" value="1"/>
</dbReference>
<protein>
    <recommendedName>
        <fullName evidence="5">DUF975 family protein</fullName>
    </recommendedName>
</protein>
<dbReference type="KEGG" id="pfaa:MM59RIKEN_12240"/>
<evidence type="ECO:0008006" key="5">
    <source>
        <dbReference type="Google" id="ProtNLM"/>
    </source>
</evidence>
<evidence type="ECO:0000313" key="4">
    <source>
        <dbReference type="Proteomes" id="UP000679848"/>
    </source>
</evidence>
<gene>
    <name evidence="3" type="ORF">MM59RIKEN_12240</name>
</gene>
<dbReference type="PANTHER" id="PTHR40076">
    <property type="entry name" value="MEMBRANE PROTEIN-RELATED"/>
    <property type="match status" value="1"/>
</dbReference>
<dbReference type="Proteomes" id="UP000679848">
    <property type="component" value="Chromosome"/>
</dbReference>
<feature type="transmembrane region" description="Helical" evidence="2">
    <location>
        <begin position="24"/>
        <end position="43"/>
    </location>
</feature>
<evidence type="ECO:0000256" key="2">
    <source>
        <dbReference type="SAM" id="Phobius"/>
    </source>
</evidence>
<dbReference type="InterPro" id="IPR010380">
    <property type="entry name" value="DUF975"/>
</dbReference>
<feature type="region of interest" description="Disordered" evidence="1">
    <location>
        <begin position="258"/>
        <end position="278"/>
    </location>
</feature>
<keyword evidence="2" id="KW-0472">Membrane</keyword>
<accession>A0A810QBH2</accession>
<dbReference type="RefSeq" id="WP_213542916.1">
    <property type="nucleotide sequence ID" value="NZ_AP023420.1"/>
</dbReference>
<keyword evidence="2" id="KW-0812">Transmembrane</keyword>